<name>A0A926UU30_9CYAN</name>
<sequence>MLKSIRIKNFKSIQDSKKIRLTPLTVFIGNNGSGKSSIIEGLETYKIIIESGLHEAMLPWRGFEHIRNKAVPHNLHKSNGDRPYETNPIEFNLAWQNYHTAMTINLGAGGNEQFIQAETITISEKGASKRIIDRTSFASTDEHQNFYPERLPDDLSLISLDRKFHANLYQNLSHWQFLNLNPYTMGFPLPQKRTGGQVHLSKDGSNIAEYLLNIYNLNKASFNGIIETLQYVLPYATDLQPAITSELERNVYLQLTESDFKVPGWLLSTGTLRVLALLAVLRHPTPPPLIVIEEIENGLDPRTIHLIVEEIRNAVTSGRSQIIITTHSPYLLDLLTISQIVMVERDSQGQPLFTRPADQKSLQEWTEQFSIGKLYTMGQLNQEGIS</sequence>
<comment type="caution">
    <text evidence="3">The sequence shown here is derived from an EMBL/GenBank/DDBJ whole genome shotgun (WGS) entry which is preliminary data.</text>
</comment>
<dbReference type="InterPro" id="IPR041685">
    <property type="entry name" value="AAA_GajA/Old/RecF-like"/>
</dbReference>
<dbReference type="PANTHER" id="PTHR40396">
    <property type="entry name" value="ATPASE-LIKE PROTEIN"/>
    <property type="match status" value="1"/>
</dbReference>
<dbReference type="Gene3D" id="3.40.50.300">
    <property type="entry name" value="P-loop containing nucleotide triphosphate hydrolases"/>
    <property type="match status" value="1"/>
</dbReference>
<dbReference type="CDD" id="cd00267">
    <property type="entry name" value="ABC_ATPase"/>
    <property type="match status" value="1"/>
</dbReference>
<dbReference type="InterPro" id="IPR003959">
    <property type="entry name" value="ATPase_AAA_core"/>
</dbReference>
<evidence type="ECO:0000259" key="2">
    <source>
        <dbReference type="Pfam" id="PF13304"/>
    </source>
</evidence>
<dbReference type="EMBL" id="JACJPY010000020">
    <property type="protein sequence ID" value="MBD2150177.1"/>
    <property type="molecule type" value="Genomic_DNA"/>
</dbReference>
<dbReference type="Pfam" id="PF13175">
    <property type="entry name" value="AAA_15"/>
    <property type="match status" value="1"/>
</dbReference>
<evidence type="ECO:0000259" key="1">
    <source>
        <dbReference type="Pfam" id="PF13175"/>
    </source>
</evidence>
<keyword evidence="4" id="KW-1185">Reference proteome</keyword>
<keyword evidence="3" id="KW-0067">ATP-binding</keyword>
<dbReference type="PIRSF" id="PIRSF029347">
    <property type="entry name" value="RecF"/>
    <property type="match status" value="1"/>
</dbReference>
<protein>
    <submittedName>
        <fullName evidence="3">ATP-binding protein</fullName>
    </submittedName>
</protein>
<dbReference type="SUPFAM" id="SSF52540">
    <property type="entry name" value="P-loop containing nucleoside triphosphate hydrolases"/>
    <property type="match status" value="1"/>
</dbReference>
<dbReference type="Proteomes" id="UP000631421">
    <property type="component" value="Unassembled WGS sequence"/>
</dbReference>
<dbReference type="PANTHER" id="PTHR40396:SF1">
    <property type="entry name" value="ATPASE AAA-TYPE CORE DOMAIN-CONTAINING PROTEIN"/>
    <property type="match status" value="1"/>
</dbReference>
<feature type="domain" description="ATPase AAA-type core" evidence="2">
    <location>
        <begin position="240"/>
        <end position="333"/>
    </location>
</feature>
<feature type="domain" description="Endonuclease GajA/Old nuclease/RecF-like AAA" evidence="1">
    <location>
        <begin position="1"/>
        <end position="43"/>
    </location>
</feature>
<reference evidence="3" key="1">
    <citation type="journal article" date="2015" name="ISME J.">
        <title>Draft Genome Sequence of Streptomyces incarnatus NRRL8089, which Produces the Nucleoside Antibiotic Sinefungin.</title>
        <authorList>
            <person name="Oshima K."/>
            <person name="Hattori M."/>
            <person name="Shimizu H."/>
            <person name="Fukuda K."/>
            <person name="Nemoto M."/>
            <person name="Inagaki K."/>
            <person name="Tamura T."/>
        </authorList>
    </citation>
    <scope>NUCLEOTIDE SEQUENCE</scope>
    <source>
        <strain evidence="3">FACHB-1277</strain>
    </source>
</reference>
<dbReference type="AlphaFoldDB" id="A0A926UU30"/>
<dbReference type="InterPro" id="IPR014555">
    <property type="entry name" value="RecF-like"/>
</dbReference>
<accession>A0A926UU30</accession>
<dbReference type="RefSeq" id="WP_190350542.1">
    <property type="nucleotide sequence ID" value="NZ_JACJPY010000020.1"/>
</dbReference>
<gene>
    <name evidence="3" type="ORF">H6F44_08605</name>
</gene>
<keyword evidence="3" id="KW-0547">Nucleotide-binding</keyword>
<dbReference type="Pfam" id="PF13304">
    <property type="entry name" value="AAA_21"/>
    <property type="match status" value="1"/>
</dbReference>
<evidence type="ECO:0000313" key="4">
    <source>
        <dbReference type="Proteomes" id="UP000631421"/>
    </source>
</evidence>
<dbReference type="InterPro" id="IPR027417">
    <property type="entry name" value="P-loop_NTPase"/>
</dbReference>
<organism evidence="3 4">
    <name type="scientific">Pseudanabaena cinerea FACHB-1277</name>
    <dbReference type="NCBI Taxonomy" id="2949581"/>
    <lineage>
        <taxon>Bacteria</taxon>
        <taxon>Bacillati</taxon>
        <taxon>Cyanobacteriota</taxon>
        <taxon>Cyanophyceae</taxon>
        <taxon>Pseudanabaenales</taxon>
        <taxon>Pseudanabaenaceae</taxon>
        <taxon>Pseudanabaena</taxon>
        <taxon>Pseudanabaena cinerea</taxon>
    </lineage>
</organism>
<dbReference type="GO" id="GO:0005524">
    <property type="term" value="F:ATP binding"/>
    <property type="evidence" value="ECO:0007669"/>
    <property type="project" value="UniProtKB-KW"/>
</dbReference>
<proteinExistence type="predicted"/>
<reference evidence="3" key="2">
    <citation type="submission" date="2020-08" db="EMBL/GenBank/DDBJ databases">
        <authorList>
            <person name="Chen M."/>
            <person name="Teng W."/>
            <person name="Zhao L."/>
            <person name="Hu C."/>
            <person name="Zhou Y."/>
            <person name="Han B."/>
            <person name="Song L."/>
            <person name="Shu W."/>
        </authorList>
    </citation>
    <scope>NUCLEOTIDE SEQUENCE</scope>
    <source>
        <strain evidence="3">FACHB-1277</strain>
    </source>
</reference>
<dbReference type="GO" id="GO:0016887">
    <property type="term" value="F:ATP hydrolysis activity"/>
    <property type="evidence" value="ECO:0007669"/>
    <property type="project" value="InterPro"/>
</dbReference>
<evidence type="ECO:0000313" key="3">
    <source>
        <dbReference type="EMBL" id="MBD2150177.1"/>
    </source>
</evidence>